<keyword evidence="3" id="KW-1185">Reference proteome</keyword>
<evidence type="ECO:0008006" key="4">
    <source>
        <dbReference type="Google" id="ProtNLM"/>
    </source>
</evidence>
<dbReference type="EMBL" id="CP000821">
    <property type="protein sequence ID" value="ABV35982.1"/>
    <property type="molecule type" value="Genomic_DNA"/>
</dbReference>
<keyword evidence="1" id="KW-0732">Signal</keyword>
<protein>
    <recommendedName>
        <fullName evidence="4">Phosphate-selective porin O and P</fullName>
    </recommendedName>
</protein>
<gene>
    <name evidence="2" type="ordered locus">Ssed_1371</name>
</gene>
<feature type="chain" id="PRO_5002721410" description="Phosphate-selective porin O and P" evidence="1">
    <location>
        <begin position="22"/>
        <end position="372"/>
    </location>
</feature>
<reference evidence="2 3" key="1">
    <citation type="submission" date="2007-08" db="EMBL/GenBank/DDBJ databases">
        <title>Complete sequence of Shewanella sediminis HAW-EB3.</title>
        <authorList>
            <consortium name="US DOE Joint Genome Institute"/>
            <person name="Copeland A."/>
            <person name="Lucas S."/>
            <person name="Lapidus A."/>
            <person name="Barry K."/>
            <person name="Glavina del Rio T."/>
            <person name="Dalin E."/>
            <person name="Tice H."/>
            <person name="Pitluck S."/>
            <person name="Chertkov O."/>
            <person name="Brettin T."/>
            <person name="Bruce D."/>
            <person name="Detter J.C."/>
            <person name="Han C."/>
            <person name="Schmutz J."/>
            <person name="Larimer F."/>
            <person name="Land M."/>
            <person name="Hauser L."/>
            <person name="Kyrpides N."/>
            <person name="Kim E."/>
            <person name="Zhao J.-S."/>
            <person name="Richardson P."/>
        </authorList>
    </citation>
    <scope>NUCLEOTIDE SEQUENCE [LARGE SCALE GENOMIC DNA]</scope>
    <source>
        <strain evidence="2 3">HAW-EB3</strain>
    </source>
</reference>
<name>A8FT09_SHESH</name>
<organism evidence="2 3">
    <name type="scientific">Shewanella sediminis (strain HAW-EB3)</name>
    <dbReference type="NCBI Taxonomy" id="425104"/>
    <lineage>
        <taxon>Bacteria</taxon>
        <taxon>Pseudomonadati</taxon>
        <taxon>Pseudomonadota</taxon>
        <taxon>Gammaproteobacteria</taxon>
        <taxon>Alteromonadales</taxon>
        <taxon>Shewanellaceae</taxon>
        <taxon>Shewanella</taxon>
    </lineage>
</organism>
<dbReference type="AlphaFoldDB" id="A8FT09"/>
<accession>A8FT09</accession>
<sequence precursor="true">MNKVWINSLLLVLFSDINVVAADSPERLEVGGAVKVNYKYIDYNQESKHKGGDLVFDVTSIKFSGKNGQWGLESDYRFTADSHYVRYGYGYYDVSNDFQIQFGVNQTPFGNIGVISNSYWFGLPYYLGFEDDHDVGIKSVYKGENFRTEFAFYKNAEYEASETKRYGADLYSGKIGGIEYFNEEVNQFNLRHTYFFDHEAGGTALGVSLQYGDIYNSQTGNMGERTAYALHLDSHIYDWNIQLQLLEYQYDAAEPVGSKKIAVSVVGATFEVASKAQVYSVNIAKNVPTSWGRLKLYNDFGLMTPDVDDSSYDNSMQNVTGFSAYIGSVVIMLDYIMGNNMTFSTADNNHIGLPCLGEGWDKRVNFNLAYYF</sequence>
<proteinExistence type="predicted"/>
<dbReference type="OrthoDB" id="625456at2"/>
<dbReference type="eggNOG" id="COG3746">
    <property type="taxonomic scope" value="Bacteria"/>
</dbReference>
<feature type="signal peptide" evidence="1">
    <location>
        <begin position="1"/>
        <end position="21"/>
    </location>
</feature>
<evidence type="ECO:0000313" key="3">
    <source>
        <dbReference type="Proteomes" id="UP000002015"/>
    </source>
</evidence>
<dbReference type="STRING" id="425104.Ssed_1371"/>
<evidence type="ECO:0000313" key="2">
    <source>
        <dbReference type="EMBL" id="ABV35982.1"/>
    </source>
</evidence>
<dbReference type="KEGG" id="sse:Ssed_1371"/>
<dbReference type="Proteomes" id="UP000002015">
    <property type="component" value="Chromosome"/>
</dbReference>
<dbReference type="HOGENOM" id="CLU_043009_1_1_6"/>
<evidence type="ECO:0000256" key="1">
    <source>
        <dbReference type="SAM" id="SignalP"/>
    </source>
</evidence>
<dbReference type="RefSeq" id="WP_012141718.1">
    <property type="nucleotide sequence ID" value="NC_009831.1"/>
</dbReference>